<evidence type="ECO:0000313" key="3">
    <source>
        <dbReference type="Proteomes" id="UP001497497"/>
    </source>
</evidence>
<gene>
    <name evidence="2" type="ORF">GSLYS_00020196001</name>
</gene>
<sequence length="600" mass="68099">MGWGTDGHNSATCGRVSGTVCPSSASGSTCVDRLTHAEEPGLDVRRFYARGAAPSARMSVSGTDVDSVPARCSRVQESIVRTRFSDRRCTASREMADSFQDHAIVTTSDSLSAVLSTCASADALSVCDRCSDISRMQSKMRSPHSLSRRNSSRPAVGPTASILCVLVIFTLACTPVTASMHIKAFEYQHKFKRTLELGECPQRELVNPRNGTYKTYRTEACSLLQVGNITTLENSVTDYRNVLITAASEIVKYIGLCGGEAASYLGILNKGDCVSVEIASKLTFSEKTMVRAFVGYYRKSNDVLESSATVIKPGMENYYKDKYYLRNRSYGTVEIIFVQFRFRSEKDKDDAKKVELRSPIMSHYMKAIKDRVETPAKVTLISLSTSSQDPFKLKKFDMANWDRAVREVEIQEMFIEKTMSRIRSNEIKPHLEYEFFPFIDSAVFRNPNPLTWEDTSMLEVSLDQAFKQARKSAKLCQGNKHLACKRIRELRRSLKETLAEVHRGRSNWVNMTMEEKSAFSKLHSSKSKSYINLTESLSKEVIKMVLRIKNRQKNHKLRKTDCLKCKPLRRRGHKSEQEKRRRRQRQKNKLIGRGDVRFAR</sequence>
<feature type="region of interest" description="Disordered" evidence="1">
    <location>
        <begin position="568"/>
        <end position="600"/>
    </location>
</feature>
<dbReference type="EMBL" id="CAXITT010000859">
    <property type="protein sequence ID" value="CAL1546819.1"/>
    <property type="molecule type" value="Genomic_DNA"/>
</dbReference>
<dbReference type="Proteomes" id="UP001497497">
    <property type="component" value="Unassembled WGS sequence"/>
</dbReference>
<name>A0AAV2INJ4_LYMST</name>
<dbReference type="AlphaFoldDB" id="A0AAV2INJ4"/>
<protein>
    <submittedName>
        <fullName evidence="2">Uncharacterized protein</fullName>
    </submittedName>
</protein>
<evidence type="ECO:0000313" key="2">
    <source>
        <dbReference type="EMBL" id="CAL1546819.1"/>
    </source>
</evidence>
<proteinExistence type="predicted"/>
<comment type="caution">
    <text evidence="2">The sequence shown here is derived from an EMBL/GenBank/DDBJ whole genome shotgun (WGS) entry which is preliminary data.</text>
</comment>
<reference evidence="2 3" key="1">
    <citation type="submission" date="2024-04" db="EMBL/GenBank/DDBJ databases">
        <authorList>
            <consortium name="Genoscope - CEA"/>
            <person name="William W."/>
        </authorList>
    </citation>
    <scope>NUCLEOTIDE SEQUENCE [LARGE SCALE GENOMIC DNA]</scope>
</reference>
<evidence type="ECO:0000256" key="1">
    <source>
        <dbReference type="SAM" id="MobiDB-lite"/>
    </source>
</evidence>
<organism evidence="2 3">
    <name type="scientific">Lymnaea stagnalis</name>
    <name type="common">Great pond snail</name>
    <name type="synonym">Helix stagnalis</name>
    <dbReference type="NCBI Taxonomy" id="6523"/>
    <lineage>
        <taxon>Eukaryota</taxon>
        <taxon>Metazoa</taxon>
        <taxon>Spiralia</taxon>
        <taxon>Lophotrochozoa</taxon>
        <taxon>Mollusca</taxon>
        <taxon>Gastropoda</taxon>
        <taxon>Heterobranchia</taxon>
        <taxon>Euthyneura</taxon>
        <taxon>Panpulmonata</taxon>
        <taxon>Hygrophila</taxon>
        <taxon>Lymnaeoidea</taxon>
        <taxon>Lymnaeidae</taxon>
        <taxon>Lymnaea</taxon>
    </lineage>
</organism>
<accession>A0AAV2INJ4</accession>
<keyword evidence="3" id="KW-1185">Reference proteome</keyword>
<feature type="compositionally biased region" description="Basic residues" evidence="1">
    <location>
        <begin position="580"/>
        <end position="590"/>
    </location>
</feature>